<dbReference type="EMBL" id="CM047589">
    <property type="protein sequence ID" value="KAI9919882.1"/>
    <property type="molecule type" value="Genomic_DNA"/>
</dbReference>
<gene>
    <name evidence="1" type="ORF">PsorP6_015822</name>
</gene>
<name>A0ACC0WM97_9STRA</name>
<proteinExistence type="predicted"/>
<evidence type="ECO:0000313" key="2">
    <source>
        <dbReference type="Proteomes" id="UP001163321"/>
    </source>
</evidence>
<keyword evidence="2" id="KW-1185">Reference proteome</keyword>
<reference evidence="1 2" key="1">
    <citation type="journal article" date="2022" name="bioRxiv">
        <title>The genome of the oomycete Peronosclerospora sorghi, a cosmopolitan pathogen of maize and sorghum, is inflated with dispersed pseudogenes.</title>
        <authorList>
            <person name="Fletcher K."/>
            <person name="Martin F."/>
            <person name="Isakeit T."/>
            <person name="Cavanaugh K."/>
            <person name="Magill C."/>
            <person name="Michelmore R."/>
        </authorList>
    </citation>
    <scope>NUCLEOTIDE SEQUENCE [LARGE SCALE GENOMIC DNA]</scope>
    <source>
        <strain evidence="1">P6</strain>
    </source>
</reference>
<accession>A0ACC0WM97</accession>
<evidence type="ECO:0000313" key="1">
    <source>
        <dbReference type="EMBL" id="KAI9919882.1"/>
    </source>
</evidence>
<organism evidence="1 2">
    <name type="scientific">Peronosclerospora sorghi</name>
    <dbReference type="NCBI Taxonomy" id="230839"/>
    <lineage>
        <taxon>Eukaryota</taxon>
        <taxon>Sar</taxon>
        <taxon>Stramenopiles</taxon>
        <taxon>Oomycota</taxon>
        <taxon>Peronosporomycetes</taxon>
        <taxon>Peronosporales</taxon>
        <taxon>Peronosporaceae</taxon>
        <taxon>Peronosclerospora</taxon>
    </lineage>
</organism>
<comment type="caution">
    <text evidence="1">The sequence shown here is derived from an EMBL/GenBank/DDBJ whole genome shotgun (WGS) entry which is preliminary data.</text>
</comment>
<dbReference type="Proteomes" id="UP001163321">
    <property type="component" value="Chromosome 10"/>
</dbReference>
<sequence length="79" mass="9216">MCGRGFVSYVAHIKQGDPFPFEVKSSMQAFHRLQEPVEVVVPRHALQDTERLEERFLYTRQECIRAGERTILAHFVLGR</sequence>
<protein>
    <submittedName>
        <fullName evidence="1">Uncharacterized protein</fullName>
    </submittedName>
</protein>